<dbReference type="AlphaFoldDB" id="A0A2V2L7L2"/>
<accession>A0A2V2L7L2</accession>
<gene>
    <name evidence="1" type="ORF">DKT77_16755</name>
</gene>
<reference evidence="1 2" key="1">
    <citation type="submission" date="2018-05" db="EMBL/GenBank/DDBJ databases">
        <title>Rhodobacteraceae gen. nov., sp. nov. isolated from sea water.</title>
        <authorList>
            <person name="Ren Y."/>
        </authorList>
    </citation>
    <scope>NUCLEOTIDE SEQUENCE [LARGE SCALE GENOMIC DNA]</scope>
    <source>
        <strain evidence="1 2">TG-679</strain>
    </source>
</reference>
<evidence type="ECO:0000313" key="2">
    <source>
        <dbReference type="Proteomes" id="UP000245680"/>
    </source>
</evidence>
<proteinExistence type="predicted"/>
<protein>
    <recommendedName>
        <fullName evidence="3">Transposase</fullName>
    </recommendedName>
</protein>
<keyword evidence="2" id="KW-1185">Reference proteome</keyword>
<evidence type="ECO:0008006" key="3">
    <source>
        <dbReference type="Google" id="ProtNLM"/>
    </source>
</evidence>
<comment type="caution">
    <text evidence="1">The sequence shown here is derived from an EMBL/GenBank/DDBJ whole genome shotgun (WGS) entry which is preliminary data.</text>
</comment>
<dbReference type="EMBL" id="QGKU01000050">
    <property type="protein sequence ID" value="PWR01448.1"/>
    <property type="molecule type" value="Genomic_DNA"/>
</dbReference>
<name>A0A2V2L7L2_9RHOB</name>
<evidence type="ECO:0000313" key="1">
    <source>
        <dbReference type="EMBL" id="PWR01448.1"/>
    </source>
</evidence>
<organism evidence="1 2">
    <name type="scientific">Meridianimarinicoccus roseus</name>
    <dbReference type="NCBI Taxonomy" id="2072018"/>
    <lineage>
        <taxon>Bacteria</taxon>
        <taxon>Pseudomonadati</taxon>
        <taxon>Pseudomonadota</taxon>
        <taxon>Alphaproteobacteria</taxon>
        <taxon>Rhodobacterales</taxon>
        <taxon>Paracoccaceae</taxon>
        <taxon>Meridianimarinicoccus</taxon>
    </lineage>
</organism>
<sequence length="69" mass="7971">MIDMGFLSVIRRWALRDKMPILADQVPDWLDRMLARKPVKVVAVALAARMARTVWALIAREDSYRTMPS</sequence>
<dbReference type="Proteomes" id="UP000245680">
    <property type="component" value="Unassembled WGS sequence"/>
</dbReference>